<dbReference type="Proteomes" id="UP000589552">
    <property type="component" value="Unassembled WGS sequence"/>
</dbReference>
<keyword evidence="4 7" id="KW-0547">Nucleotide-binding</keyword>
<dbReference type="GO" id="GO:0032267">
    <property type="term" value="F:tRNA(Ile)-lysidine synthase activity"/>
    <property type="evidence" value="ECO:0007669"/>
    <property type="project" value="UniProtKB-EC"/>
</dbReference>
<evidence type="ECO:0000256" key="5">
    <source>
        <dbReference type="ARBA" id="ARBA00022840"/>
    </source>
</evidence>
<evidence type="ECO:0000256" key="6">
    <source>
        <dbReference type="ARBA" id="ARBA00048539"/>
    </source>
</evidence>
<dbReference type="SUPFAM" id="SSF52402">
    <property type="entry name" value="Adenine nucleotide alpha hydrolases-like"/>
    <property type="match status" value="1"/>
</dbReference>
<dbReference type="EC" id="6.3.4.19" evidence="7"/>
<dbReference type="InterPro" id="IPR011063">
    <property type="entry name" value="TilS/TtcA_N"/>
</dbReference>
<evidence type="ECO:0000313" key="11">
    <source>
        <dbReference type="EMBL" id="NMF09794.1"/>
    </source>
</evidence>
<dbReference type="PANTHER" id="PTHR43033">
    <property type="entry name" value="TRNA(ILE)-LYSIDINE SYNTHASE-RELATED"/>
    <property type="match status" value="1"/>
</dbReference>
<dbReference type="Pfam" id="PF09179">
    <property type="entry name" value="TilS"/>
    <property type="match status" value="1"/>
</dbReference>
<evidence type="ECO:0000259" key="9">
    <source>
        <dbReference type="Pfam" id="PF01171"/>
    </source>
</evidence>
<feature type="domain" description="tRNA(Ile)-lysidine/2-thiocytidine synthase N-terminal" evidence="9">
    <location>
        <begin position="48"/>
        <end position="239"/>
    </location>
</feature>
<dbReference type="CDD" id="cd01992">
    <property type="entry name" value="TilS_N"/>
    <property type="match status" value="1"/>
</dbReference>
<keyword evidence="2 7" id="KW-0436">Ligase</keyword>
<evidence type="ECO:0000259" key="10">
    <source>
        <dbReference type="Pfam" id="PF09179"/>
    </source>
</evidence>
<name>A0A7X9SXB7_9CORY</name>
<comment type="caution">
    <text evidence="11">The sequence shown here is derived from an EMBL/GenBank/DDBJ whole genome shotgun (WGS) entry which is preliminary data.</text>
</comment>
<evidence type="ECO:0000256" key="3">
    <source>
        <dbReference type="ARBA" id="ARBA00022694"/>
    </source>
</evidence>
<dbReference type="EMBL" id="JABAGA010000005">
    <property type="protein sequence ID" value="NMF09794.1"/>
    <property type="molecule type" value="Genomic_DNA"/>
</dbReference>
<dbReference type="PANTHER" id="PTHR43033:SF1">
    <property type="entry name" value="TRNA(ILE)-LYSIDINE SYNTHASE-RELATED"/>
    <property type="match status" value="1"/>
</dbReference>
<feature type="region of interest" description="Disordered" evidence="8">
    <location>
        <begin position="330"/>
        <end position="380"/>
    </location>
</feature>
<feature type="compositionally biased region" description="Basic and acidic residues" evidence="8">
    <location>
        <begin position="371"/>
        <end position="380"/>
    </location>
</feature>
<dbReference type="InterPro" id="IPR015262">
    <property type="entry name" value="tRNA_Ile_lys_synt_subst-bd"/>
</dbReference>
<keyword evidence="1 7" id="KW-0963">Cytoplasm</keyword>
<comment type="similarity">
    <text evidence="7">Belongs to the tRNA(Ile)-lysidine synthase family.</text>
</comment>
<organism evidence="11 12">
    <name type="scientific">Corynebacterium xerosis</name>
    <dbReference type="NCBI Taxonomy" id="1725"/>
    <lineage>
        <taxon>Bacteria</taxon>
        <taxon>Bacillati</taxon>
        <taxon>Actinomycetota</taxon>
        <taxon>Actinomycetes</taxon>
        <taxon>Mycobacteriales</taxon>
        <taxon>Corynebacteriaceae</taxon>
        <taxon>Corynebacterium</taxon>
    </lineage>
</organism>
<dbReference type="Gene3D" id="3.40.50.620">
    <property type="entry name" value="HUPs"/>
    <property type="match status" value="1"/>
</dbReference>
<evidence type="ECO:0000256" key="8">
    <source>
        <dbReference type="SAM" id="MobiDB-lite"/>
    </source>
</evidence>
<evidence type="ECO:0000256" key="1">
    <source>
        <dbReference type="ARBA" id="ARBA00022490"/>
    </source>
</evidence>
<dbReference type="HAMAP" id="MF_01161">
    <property type="entry name" value="tRNA_Ile_lys_synt"/>
    <property type="match status" value="1"/>
</dbReference>
<accession>A0A7X9SXB7</accession>
<feature type="domain" description="tRNA(Ile)-lysidine synthase substrate-binding" evidence="10">
    <location>
        <begin position="285"/>
        <end position="341"/>
    </location>
</feature>
<reference evidence="11 12" key="1">
    <citation type="submission" date="2020-04" db="EMBL/GenBank/DDBJ databases">
        <authorList>
            <person name="Hitch T.C.A."/>
            <person name="Wylensek D."/>
            <person name="Clavel T."/>
        </authorList>
    </citation>
    <scope>NUCLEOTIDE SEQUENCE [LARGE SCALE GENOMIC DNA]</scope>
    <source>
        <strain evidence="11 12">BL-383-APC-2I</strain>
    </source>
</reference>
<dbReference type="SUPFAM" id="SSF82829">
    <property type="entry name" value="MesJ substrate recognition domain-like"/>
    <property type="match status" value="1"/>
</dbReference>
<comment type="function">
    <text evidence="7">Ligates lysine onto the cytidine present at position 34 of the AUA codon-specific tRNA(Ile) that contains the anticodon CAU, in an ATP-dependent manner. Cytidine is converted to lysidine, thus changing the amino acid specificity of the tRNA from methionine to isoleucine.</text>
</comment>
<feature type="binding site" evidence="7">
    <location>
        <begin position="53"/>
        <end position="58"/>
    </location>
    <ligand>
        <name>ATP</name>
        <dbReference type="ChEBI" id="CHEBI:30616"/>
    </ligand>
</feature>
<dbReference type="Gene3D" id="1.20.59.20">
    <property type="match status" value="1"/>
</dbReference>
<comment type="subcellular location">
    <subcellularLocation>
        <location evidence="7">Cytoplasm</location>
    </subcellularLocation>
</comment>
<proteinExistence type="inferred from homology"/>
<protein>
    <recommendedName>
        <fullName evidence="7">tRNA(Ile)-lysidine synthase</fullName>
        <ecNumber evidence="7">6.3.4.19</ecNumber>
    </recommendedName>
    <alternativeName>
        <fullName evidence="7">tRNA(Ile)-2-lysyl-cytidine synthase</fullName>
    </alternativeName>
    <alternativeName>
        <fullName evidence="7">tRNA(Ile)-lysidine synthetase</fullName>
    </alternativeName>
</protein>
<comment type="catalytic activity">
    <reaction evidence="6 7">
        <text>cytidine(34) in tRNA(Ile2) + L-lysine + ATP = lysidine(34) in tRNA(Ile2) + AMP + diphosphate + H(+)</text>
        <dbReference type="Rhea" id="RHEA:43744"/>
        <dbReference type="Rhea" id="RHEA-COMP:10625"/>
        <dbReference type="Rhea" id="RHEA-COMP:10670"/>
        <dbReference type="ChEBI" id="CHEBI:15378"/>
        <dbReference type="ChEBI" id="CHEBI:30616"/>
        <dbReference type="ChEBI" id="CHEBI:32551"/>
        <dbReference type="ChEBI" id="CHEBI:33019"/>
        <dbReference type="ChEBI" id="CHEBI:82748"/>
        <dbReference type="ChEBI" id="CHEBI:83665"/>
        <dbReference type="ChEBI" id="CHEBI:456215"/>
        <dbReference type="EC" id="6.3.4.19"/>
    </reaction>
</comment>
<evidence type="ECO:0000256" key="7">
    <source>
        <dbReference type="HAMAP-Rule" id="MF_01161"/>
    </source>
</evidence>
<evidence type="ECO:0000256" key="2">
    <source>
        <dbReference type="ARBA" id="ARBA00022598"/>
    </source>
</evidence>
<dbReference type="InterPro" id="IPR012795">
    <property type="entry name" value="tRNA_Ile_lys_synt_N"/>
</dbReference>
<dbReference type="RefSeq" id="WP_168938074.1">
    <property type="nucleotide sequence ID" value="NZ_DYUU01000127.1"/>
</dbReference>
<evidence type="ECO:0000313" key="12">
    <source>
        <dbReference type="Proteomes" id="UP000589552"/>
    </source>
</evidence>
<evidence type="ECO:0000256" key="4">
    <source>
        <dbReference type="ARBA" id="ARBA00022741"/>
    </source>
</evidence>
<gene>
    <name evidence="7 11" type="primary">tilS</name>
    <name evidence="11" type="ORF">HF852_09340</name>
</gene>
<keyword evidence="3 7" id="KW-0819">tRNA processing</keyword>
<dbReference type="GO" id="GO:0005737">
    <property type="term" value="C:cytoplasm"/>
    <property type="evidence" value="ECO:0007669"/>
    <property type="project" value="UniProtKB-SubCell"/>
</dbReference>
<dbReference type="InterPro" id="IPR012094">
    <property type="entry name" value="tRNA_Ile_lys_synt"/>
</dbReference>
<keyword evidence="5 7" id="KW-0067">ATP-binding</keyword>
<dbReference type="AlphaFoldDB" id="A0A7X9SXB7"/>
<dbReference type="GO" id="GO:0005524">
    <property type="term" value="F:ATP binding"/>
    <property type="evidence" value="ECO:0007669"/>
    <property type="project" value="UniProtKB-UniRule"/>
</dbReference>
<dbReference type="Pfam" id="PF01171">
    <property type="entry name" value="ATP_bind_3"/>
    <property type="match status" value="1"/>
</dbReference>
<sequence>MTEAPADRRPFWPRRSPAFLRARRAVRGVVGELLDDGPRTHHRRAPGVVVGLSGGADSLALTAACVAEAMAAGECGEDPHGCAVVHAVVVDHGLQEGSAAVAEKAATTARGLGATAEIIRVDVPGGGDGAGEGPEAAARTARHAALHGAALRLGRPLLLAHTLDDQAETVLLGLARGAGATALSGMDPDRTWDDGVRVVRPLLGLRRADTEAVCDELGLEPWHDPHNADPRFARVRARATALPMLEELLGPGIAENLARTADLLRADARALDALADDALRTADELDVGDVVTLPDAVRTRVLKNWAEANGSAPLAAAHVTALDKLVGDHRGRGPVALPSAETPGHPGSRLVAHRKGGTLAVSRGFTAPPRSRSEPRSDPK</sequence>
<comment type="domain">
    <text evidence="7">The N-terminal region contains the highly conserved SGGXDS motif, predicted to be a P-loop motif involved in ATP binding.</text>
</comment>
<dbReference type="NCBIfam" id="TIGR02432">
    <property type="entry name" value="lysidine_TilS_N"/>
    <property type="match status" value="1"/>
</dbReference>
<dbReference type="InterPro" id="IPR014729">
    <property type="entry name" value="Rossmann-like_a/b/a_fold"/>
</dbReference>
<dbReference type="GO" id="GO:0006400">
    <property type="term" value="P:tRNA modification"/>
    <property type="evidence" value="ECO:0007669"/>
    <property type="project" value="UniProtKB-UniRule"/>
</dbReference>